<feature type="domain" description="Carrier" evidence="8">
    <location>
        <begin position="2401"/>
        <end position="2475"/>
    </location>
</feature>
<feature type="domain" description="Carrier" evidence="8">
    <location>
        <begin position="3961"/>
        <end position="4036"/>
    </location>
</feature>
<keyword evidence="10" id="KW-1185">Reference proteome</keyword>
<dbReference type="CDD" id="cd19543">
    <property type="entry name" value="DCL_NRPS"/>
    <property type="match status" value="2"/>
</dbReference>
<dbReference type="EMBL" id="VYTZ01000016">
    <property type="protein sequence ID" value="KAA9374489.1"/>
    <property type="molecule type" value="Genomic_DNA"/>
</dbReference>
<feature type="region of interest" description="Disordered" evidence="7">
    <location>
        <begin position="309"/>
        <end position="329"/>
    </location>
</feature>
<dbReference type="FunFam" id="1.10.1200.10:FF:000005">
    <property type="entry name" value="Nonribosomal peptide synthetase 1"/>
    <property type="match status" value="2"/>
</dbReference>
<dbReference type="GO" id="GO:0043041">
    <property type="term" value="P:amino acid activation for nonribosomal peptide biosynthetic process"/>
    <property type="evidence" value="ECO:0007669"/>
    <property type="project" value="TreeGrafter"/>
</dbReference>
<dbReference type="InterPro" id="IPR000873">
    <property type="entry name" value="AMP-dep_synth/lig_dom"/>
</dbReference>
<dbReference type="Proteomes" id="UP000327011">
    <property type="component" value="Unassembled WGS sequence"/>
</dbReference>
<dbReference type="GO" id="GO:0005829">
    <property type="term" value="C:cytosol"/>
    <property type="evidence" value="ECO:0007669"/>
    <property type="project" value="TreeGrafter"/>
</dbReference>
<evidence type="ECO:0000256" key="6">
    <source>
        <dbReference type="ARBA" id="ARBA00023194"/>
    </source>
</evidence>
<dbReference type="NCBIfam" id="NF003417">
    <property type="entry name" value="PRK04813.1"/>
    <property type="match status" value="8"/>
</dbReference>
<dbReference type="Gene3D" id="1.10.1200.10">
    <property type="entry name" value="ACP-like"/>
    <property type="match status" value="4"/>
</dbReference>
<dbReference type="GO" id="GO:0003824">
    <property type="term" value="F:catalytic activity"/>
    <property type="evidence" value="ECO:0007669"/>
    <property type="project" value="InterPro"/>
</dbReference>
<evidence type="ECO:0000256" key="2">
    <source>
        <dbReference type="ARBA" id="ARBA00006432"/>
    </source>
</evidence>
<evidence type="ECO:0000256" key="5">
    <source>
        <dbReference type="ARBA" id="ARBA00022737"/>
    </source>
</evidence>
<dbReference type="Pfam" id="PF13193">
    <property type="entry name" value="AMP-binding_C"/>
    <property type="match status" value="3"/>
</dbReference>
<dbReference type="InterPro" id="IPR020845">
    <property type="entry name" value="AMP-binding_CS"/>
</dbReference>
<dbReference type="PROSITE" id="PS00012">
    <property type="entry name" value="PHOSPHOPANTETHEINE"/>
    <property type="match status" value="4"/>
</dbReference>
<dbReference type="Pfam" id="PF00550">
    <property type="entry name" value="PP-binding"/>
    <property type="match status" value="4"/>
</dbReference>
<dbReference type="InterPro" id="IPR045851">
    <property type="entry name" value="AMP-bd_C_sf"/>
</dbReference>
<dbReference type="SMART" id="SM00823">
    <property type="entry name" value="PKS_PP"/>
    <property type="match status" value="4"/>
</dbReference>
<keyword evidence="6" id="KW-0045">Antibiotic biosynthesis</keyword>
<dbReference type="NCBIfam" id="TIGR01720">
    <property type="entry name" value="NRPS-para261"/>
    <property type="match status" value="3"/>
</dbReference>
<evidence type="ECO:0000256" key="1">
    <source>
        <dbReference type="ARBA" id="ARBA00001957"/>
    </source>
</evidence>
<comment type="similarity">
    <text evidence="2">Belongs to the ATP-dependent AMP-binding enzyme family.</text>
</comment>
<keyword evidence="4" id="KW-0597">Phosphoprotein</keyword>
<feature type="compositionally biased region" description="Low complexity" evidence="7">
    <location>
        <begin position="2300"/>
        <end position="2317"/>
    </location>
</feature>
<dbReference type="SUPFAM" id="SSF47336">
    <property type="entry name" value="ACP-like"/>
    <property type="match status" value="4"/>
</dbReference>
<dbReference type="CDD" id="cd17652">
    <property type="entry name" value="A_NRPS_CmdD_like"/>
    <property type="match status" value="1"/>
</dbReference>
<evidence type="ECO:0000256" key="4">
    <source>
        <dbReference type="ARBA" id="ARBA00022553"/>
    </source>
</evidence>
<dbReference type="SUPFAM" id="SSF56801">
    <property type="entry name" value="Acetyl-CoA synthetase-like"/>
    <property type="match status" value="4"/>
</dbReference>
<dbReference type="PANTHER" id="PTHR45527">
    <property type="entry name" value="NONRIBOSOMAL PEPTIDE SYNTHETASE"/>
    <property type="match status" value="1"/>
</dbReference>
<comment type="caution">
    <text evidence="9">The sequence shown here is derived from an EMBL/GenBank/DDBJ whole genome shotgun (WGS) entry which is preliminary data.</text>
</comment>
<dbReference type="PANTHER" id="PTHR45527:SF1">
    <property type="entry name" value="FATTY ACID SYNTHASE"/>
    <property type="match status" value="1"/>
</dbReference>
<keyword evidence="3" id="KW-0596">Phosphopantetheine</keyword>
<dbReference type="FunFam" id="3.40.50.12780:FF:000012">
    <property type="entry name" value="Non-ribosomal peptide synthetase"/>
    <property type="match status" value="3"/>
</dbReference>
<dbReference type="GO" id="GO:0044550">
    <property type="term" value="P:secondary metabolite biosynthetic process"/>
    <property type="evidence" value="ECO:0007669"/>
    <property type="project" value="UniProtKB-ARBA"/>
</dbReference>
<protein>
    <submittedName>
        <fullName evidence="9">Amino acid adenylation domain-containing protein</fullName>
    </submittedName>
</protein>
<dbReference type="InterPro" id="IPR010071">
    <property type="entry name" value="AA_adenyl_dom"/>
</dbReference>
<feature type="region of interest" description="Disordered" evidence="7">
    <location>
        <begin position="2300"/>
        <end position="2343"/>
    </location>
</feature>
<dbReference type="CDD" id="cd19540">
    <property type="entry name" value="LCL_NRPS-like"/>
    <property type="match status" value="1"/>
</dbReference>
<dbReference type="InterPro" id="IPR036736">
    <property type="entry name" value="ACP-like_sf"/>
</dbReference>
<feature type="domain" description="Carrier" evidence="8">
    <location>
        <begin position="780"/>
        <end position="854"/>
    </location>
</feature>
<dbReference type="PROSITE" id="PS50075">
    <property type="entry name" value="CARRIER"/>
    <property type="match status" value="4"/>
</dbReference>
<dbReference type="Gene3D" id="3.30.559.30">
    <property type="entry name" value="Nonribosomal peptide synthetase, condensation domain"/>
    <property type="match status" value="6"/>
</dbReference>
<keyword evidence="5" id="KW-0677">Repeat</keyword>
<dbReference type="FunFam" id="3.40.50.980:FF:000001">
    <property type="entry name" value="Non-ribosomal peptide synthetase"/>
    <property type="match status" value="3"/>
</dbReference>
<dbReference type="NCBIfam" id="TIGR01733">
    <property type="entry name" value="AA-adenyl-dom"/>
    <property type="match status" value="4"/>
</dbReference>
<evidence type="ECO:0000256" key="7">
    <source>
        <dbReference type="SAM" id="MobiDB-lite"/>
    </source>
</evidence>
<feature type="compositionally biased region" description="Gly residues" evidence="7">
    <location>
        <begin position="696"/>
        <end position="705"/>
    </location>
</feature>
<evidence type="ECO:0000259" key="8">
    <source>
        <dbReference type="PROSITE" id="PS50075"/>
    </source>
</evidence>
<dbReference type="Gene3D" id="2.30.38.10">
    <property type="entry name" value="Luciferase, Domain 3"/>
    <property type="match status" value="4"/>
</dbReference>
<evidence type="ECO:0000313" key="10">
    <source>
        <dbReference type="Proteomes" id="UP000327011"/>
    </source>
</evidence>
<evidence type="ECO:0000313" key="9">
    <source>
        <dbReference type="EMBL" id="KAA9374489.1"/>
    </source>
</evidence>
<feature type="domain" description="Carrier" evidence="8">
    <location>
        <begin position="5124"/>
        <end position="5198"/>
    </location>
</feature>
<feature type="region of interest" description="Disordered" evidence="7">
    <location>
        <begin position="692"/>
        <end position="714"/>
    </location>
</feature>
<dbReference type="Pfam" id="PF00501">
    <property type="entry name" value="AMP-binding"/>
    <property type="match status" value="4"/>
</dbReference>
<gene>
    <name evidence="9" type="ORF">F5972_31830</name>
</gene>
<dbReference type="FunFam" id="3.30.300.30:FF:000010">
    <property type="entry name" value="Enterobactin synthetase component F"/>
    <property type="match status" value="1"/>
</dbReference>
<sequence>MSIEQRIGGSSAVSDSRPLPSAAGRLTRCPVAGGWHIRFADRPEPVVWLDRSAAEAVAIATAYLHRVSGAREVVLDVEGHRSPVCLEVKPGSRVDELVRLAEETLTDEGSMAAPDEGCGVCEDSREDGQAAYGRMFTTFARNACAAPVTPIGEIEVLTPEERSLTVAGWNATATPVVAGTVLDRFEEWADRSPDAVAVWCDGVGVSYWEVEEAANRLASYLRELGVGAESRVGLVLPRGVQLVVSILAAWKAGAGYVPIDPAYPAERIGFVLADSAAEVVIGTTATLSGIATPHTGTDVAASANAGATTNSDAAHAGNAGEGVDGTDDANADAGGLRVVVLDDERTAERIDAQSAERFDVAVEASGLAYVIYTSGSTGRPKGVAVPHAGVANLAHAMRPALDVGPGVTALQFASFGFDAAVLDVAVTLAAGGTLAIATEAERAEPEALARMIGAAGVEVASVVPSLLSVLDPESVPGVRRWVLGAERLSARLAARWVGSGAEVWNTYGPTEASVITTASPIATPVEQDPAIGAPLANTAVFVLDDFLQPVPPGVTGEVYIAGAGLARGYVGRPGMTGERFVACPFADGVRMYRSGDLARWCGDGQLAFVGRADEQVKIRGFRIEPGEVEAVLASHESVAQVAVIVREDRPGDKRLVAYVVPALNPDAQARAAISPATASAGVAGPGAASPDVAGSGALGGEGSPSGTGMDVTGPDAGSLAAGGAVAARVDIAALREFAASRLPDYMVPLVVQIEAIPLTVNGKLDRAALPAPDLPDAGRAAETPAEELLCGLFAEVLGVEQVGAEASFFELGGDSIMSMLLVAAARRAGLVVTTREVFDHQSPAALATVVRTVGQAVSGSGGEPGVGDIPLTPVMWELLERVSPAALGEVFQSAVVVTPPGLDFDALVAAVQAVTDRHEVLRARLVTGPQPHLSVPQEADAAAWVRWVRASDVDRPGQVDQRGDGADWAGQVDGRGAGADWTRLVDEQTRAAVERLDPLAGVMVQVVWLDAGPDEPGRLLLVIAHLVVDGVSWRVLLPDLADAYEKLSAGREITLDPVPTSYRHWALELTAEASARTPELTDWLALLQGSEPLLTTEPLDPARDIGATVRRVAATVPVDVTTALLTTVPAAFHAGIDDILLTGLVAAVAESRDGRDVGDGIVVDVEGHGRVPLADGEDLTRTAGWFTSIHPARLDAGAVDFTDVRNGGPSAGRAVKRVKEQLRALPGDGLGYGLLRYLNHDTAPELAAIPRAQIGFNYLGRFTTQQRNWQLAEDNGLGEGIANRSPVMHALEAEGMVRDFEEGPSLVLTLAWPERLLSASAAQGLVDAWAAMLAGLVAHTAAPGSGGHTPSDFSLVPLKQAQIERLEADVPDLVEILPVSPLQEGLLFHALYDDQTRDVYAEQMALELEGPLDARALRASWEALLERHASLRAGFHQISGLEHPVQVIVRRAALPWREVDLSALPLDEARTETQRLADEERARRFDLGAPPLLRVLLVKLATDQHRMVITLHHVVLDGWSLPILQRELWAAYSEGGDAGTLAPVTPYREHLAWLGRQDKEAAREAWRRALAGVEEPTLVASASAGSTTGQVVVEPDRELTQALRDLARRQGVTLNTVLQVAWGVLVGMLSGRRDVVFGVTVAGRPAELPGMEHMVGLFINTIPLRVRLDPAASIVRILAEVQAAQSELLDHQHLGLTEIQRLAGPGATFDTLMAFENYRAGDSEPPQPLKLVETEVREATNFSLALGVNPIGELRLRLDYLTESFDEATAQALAARLVRVLEQVASDPSLRLSQVDVLEESERRSVVAGWNATATPVVAGTVLDRFQEWADRSPDAVAVWCDGTGVSYREVEEAANRLAGYLRELGVGAESRVGLVLPRGVQLVVSILAAWKAGAGYVPIDPAYPADRIGFVLADSAAQVVIGTTATLSGIATPHADTGTGTDTGAGADANADAGGLRVVVLDDERTAGRIDAQSAERFGVAVEAAGLAYVIYTSGSTGRPKGVAVPHAGVVNLAYAMRPALDVGPGVTALQFASFGFDAAVLDVAVTLAAGGTLAIATEAERAEPEALARMISAAGVEVASVVPSLLSVLDPESVPGVRRWVLGAERLSARLAARWLESGAEVWNTYGPTEASVITTASPIATPVEQDPAIGAPLANTAVFVLDDFLRPVPPGVTGELYIAGAGLARGYVGRPGMTGERFVACPFADGVRMYRSGDLARWLNDGQLAFVGRADEQVKIRGFRIEPGEVEAVLAAHVSVAQVAVVVREDRPGDKRLVAYVVPALNPAAQAPTVISPATASAGVAGPGAASPDVASSGWRDGGGSPSGASVDVTGPDAASPATGGAGAGWVDIAALREFAASRLPDYMVPLVVVIEAIPLTVNGKLDRAALPAPDAPDAGRAAETPVEELLCGLFAEVLGVEQVGAEASFFELGGDSIMSMLLVAAARRAGLVITARQVFELRTPAGVAAVARPVTEGANLFEGGSGIGDIPLTPVMWELLERVGPGALGEVFQSAVVVTPPGLDFDALVAAVQAVADRHEVLRARLVTGPEPHLLVPQAADTTACVRRVHVTSTDWPGPVGEQGTGADWVGRVGGRGVGVDWVRLVSEQTRAAVERLGPLAGVMVQVVWLDAGPEEPGRLLLVIAHLVVDTVSLRVLLPDLAGAYAALAAGRPVALDPVPTSYRHWAQALAAEAGRRTPELQDWLAILQGPDPLLTNEHVDPTQDVDSTVRRISVTVPADVTSELLTGVPAAFHAGVDDVLLAGLAAAVAEWRARRGRPVGGVVVDVEGHGRVPLIDGMDVSRTVGWFTSGHPVRLDAGVVDFADLRAGGATAGRVVKRIKEQVRSVPGDGLGYGLLRYLNPDTAADLAALPRAQIGFNYLGRFTESTGDRLHGWLPVDEGGPGPEVSGRFPVMHAIETEGLVRDLGDGPRLLLTVAAPVRLLTEEAARELVSGWAAMLAGLAEYASRPGGGGHTPSDFPLVALGQRQIEELESDVPELSDVLPVSPLQEGLLFHAVYDETSTDVYVEQMILDLAGSLDAEILRASWEGMLTRHASLRASFRQVAGAERPVQVISQRVELPWRQVDLSTMPEEAALAEAERLEIEEHARRFDLSVPPLVRIMLLKLGPDQHRMVITLHHIVIDGWSLPIMLRELWAAYAAGGSTRGLPVVTPYRDYLAWLSRQDKDAAREAWRQALAGVREPTLVAPAEPADTAAPTAKLLFQADVRLAQALRKLAHAQGLTLNIVIQVAWALVVGQLAGRRDVVFGATVAGRPAELPGMEDMLGLFINTVPVVVRLDPARPVKDLLADLRARQSALLDHQHLGLTEIQRLAGPGATFDTLVAYENYPGDPEATLPGGTLRMTGLTARETSNYPLALIVDPALKFRLDYRLDLFDEQAALSVVRRLVRVLEQVAADPSVRLSELEVLDEAERRVVLGEWNDTVRPVAAGTLPELFAARVELSPGAVAVAGPGVSWSYAELDAAANRVAHELVGRGVGPEDLVGVMMERSPELVAVLLGVAKAGAGFVPVDPAYPAQRIAFMLGDAAPALVLCTGSVRPALAQAEGLLDGDAPELMVIDDPVVAASIKARPVSPVTVPGHAVGHPAYVIYTSGSTGTPKGVVVTHRGLGNLAAVHVAAFDVGAGSRVLQLSSLSFDASVWELCMAVLTGATLVMAGADRLPPAGSLADAVSEFGVTHVTVSPSVLASVETLPDGLETLVVAGEACPPWMAERWAVGRRLVNAYGPTETTVCATMSRPLEPGLGGVVPIGGAIANARVFVLDDFLRPVPPGVTGELYVAGVGLARGYLRRAGLTAERFVACPFAPGERMYRTGDLVRWQADGQLVFAGRADEQVKIRGFRIELGEIETVLASHGSVGQVAVVVREDRPGDRRLVAYVVPAGQNPADPSLDVAVLREFVGSRLPDYMVPAAVVVLEALPVTVNGKLDRAALPAPDFAGVAVGRGPATPVEEVLCGLFGEVLGLDWVSTDASFFDLGGDSLLGMRLIARIRAVLDAELGIGELFGTPTIAGVARLVEGGDSGARTVLRPLPRPEVLPLSYAQQRMWFLNRLEETDAGADAAYNLPLALRLSGELDVAALEAAVGDVADRHESLRTIFPVSEGRARQRILDGAAGRPPFSVTEATEDALVEVMAAHAGRGFDLSVDLPWRVHLFAFGPSDHVLLVVAHHIAVDGWSMGVLGRDLSLAYAARRESRAPEWRPLPVQYADYALWQREILGDLDDPGSLISEQLAYWRQALEGAPEELTLPADRSRPATSSFRGANVSVEVDARTHARLVEVAQSGRATMFMVAHAALAVLLAKVGAGADIPIGTAIVGRGDAVLEDLAGFFVNTLVLRTDLSGDPSFEEVLGRVRETDLAAYAHQDVPFERLVDELNPSRSLSRNPLFQIMLTLQNLPPAEWNLPGLHVGSMPPLPDPSARFDLSVSLVERRDETGAPAGLGGGVLYAADLFDEATAQALARRLVRVLEQMAHDPAVRLSQVDVLEESERQAVVAGWNATATPVMAGTVLDRFEEQADRSPDAVAVWCDGAGVSYREVEEAANRLAGYLRELGVGAESRVGLVLPRGVQLVVSILAAWKAGAGYVPIDPAYPADRIGFVLADSAAEVVIGIGATVAEVDPGQARVVLLDDPRTAARIDALPAERVDVAVEASGLAYVIYTSGSTGRPKGVAVPHAGVVNLAHAMRPVLDVGPGVTALQFASFGFDAAVLDVAVTLAAGGTLAIATEAERAEPGALAEMIAAAGVEVASVVPSLLSVLDPESVPGVRRWVLGAERLSARLAARWADQAEVWNTYGPTEASVITTASPIATPVEQDPAIGAPIANACVFVLDDFLQPVPPGVTGELYIAGAGLARGYVGRPGMTAERFVACPFADGGRMYRSGDLARWLANGQLAFVGRADEQVKIRGFRIEPGEVEAVLASHESVAQVAVIVREDRPGDKRLVAYVVPAQNLGSQALTAISPATASAGAASPDVAGSGALGGEGSPSSASAEAASLGTVSGVAAGSGTAGAVAAGAGGRNTSGSPSGASVEVAGPGATSGTGTGVAVPDDGGDVRPVAARIDAAVLREYAASRLPDYMVPLVVQIDAIPLTVNGKLDRAALPAPDAPDAGRAAETPMEEILCGLFAEVLGVEQVSVEASFFELGGDSIMSMLLVAAARRAGLVVTTREVFDHQSPAALAGVVRTVGQAASGSSGEPGVGDIPLTPVMWELLERVGPGALGEVFQSAVVVTPPGLDFAALAGAVQAVAARHEVLRARLVTGPAPHLVVPQAADATAWVRRVQATSSDWPRQVDEQGISADWAGQVGGQGDGADWAGRVGERGDGADWPGRVDGPGDGADWAGRVGEQGVGVDWVRLVGEQTRAAVERLDPLAGVMVQVVWLDAGPGEPGRLLLVMAHLVVDTVSLRVLLPDLAGAYAALAAGRPVALDPVPTSYRHWAQALAAEAGRRTPELQDWLTLLEGPDPLLTTEPLDPARDVGATMREVSVTVPADVTSELLTGVPAAFHAGVDDVLLAGLAAAVAEWRARRGRPVGGVVVDVEGHGRVPLIDGMDVSRTVGWYTSSHPVRLDAGVADFADLRAGGATAGRVVKRIKEQVRSVPGDGLGYGLLRYLNPDTAADLAALPRAQIGFNYLGRFTGRRTQDDWSPAPEGPGGGVDGDIPVTHVLEVTGIVHDLPDGPRLTLTVAWPGRLLDEPAVREFADRWAAMLAGLAAYIARPGSGGHTPSDFSLISLDQGQIDELESELAADERGAR</sequence>
<dbReference type="InterPro" id="IPR006162">
    <property type="entry name" value="Ppantetheine_attach_site"/>
</dbReference>
<dbReference type="FunFam" id="2.30.38.10:FF:000001">
    <property type="entry name" value="Non-ribosomal peptide synthetase PvdI"/>
    <property type="match status" value="4"/>
</dbReference>
<dbReference type="Pfam" id="PF00668">
    <property type="entry name" value="Condensation"/>
    <property type="match status" value="6"/>
</dbReference>
<dbReference type="SUPFAM" id="SSF52777">
    <property type="entry name" value="CoA-dependent acyltransferases"/>
    <property type="match status" value="12"/>
</dbReference>
<accession>A0A5J5JTH7</accession>
<dbReference type="InterPro" id="IPR025110">
    <property type="entry name" value="AMP-bd_C"/>
</dbReference>
<dbReference type="InterPro" id="IPR023213">
    <property type="entry name" value="CAT-like_dom_sf"/>
</dbReference>
<dbReference type="Gene3D" id="3.30.300.30">
    <property type="match status" value="5"/>
</dbReference>
<dbReference type="InterPro" id="IPR020806">
    <property type="entry name" value="PKS_PP-bd"/>
</dbReference>
<dbReference type="GO" id="GO:0031177">
    <property type="term" value="F:phosphopantetheine binding"/>
    <property type="evidence" value="ECO:0007669"/>
    <property type="project" value="InterPro"/>
</dbReference>
<dbReference type="PROSITE" id="PS00455">
    <property type="entry name" value="AMP_BINDING"/>
    <property type="match status" value="4"/>
</dbReference>
<evidence type="ECO:0000256" key="3">
    <source>
        <dbReference type="ARBA" id="ARBA00022450"/>
    </source>
</evidence>
<dbReference type="InterPro" id="IPR009081">
    <property type="entry name" value="PP-bd_ACP"/>
</dbReference>
<dbReference type="InterPro" id="IPR010060">
    <property type="entry name" value="NRPS_synth"/>
</dbReference>
<dbReference type="Gene3D" id="3.40.50.980">
    <property type="match status" value="8"/>
</dbReference>
<dbReference type="Gene3D" id="3.30.559.10">
    <property type="entry name" value="Chloramphenicol acetyltransferase-like domain"/>
    <property type="match status" value="6"/>
</dbReference>
<organism evidence="9 10">
    <name type="scientific">Microbispora cellulosiformans</name>
    <dbReference type="NCBI Taxonomy" id="2614688"/>
    <lineage>
        <taxon>Bacteria</taxon>
        <taxon>Bacillati</taxon>
        <taxon>Actinomycetota</taxon>
        <taxon>Actinomycetes</taxon>
        <taxon>Streptosporangiales</taxon>
        <taxon>Streptosporangiaceae</taxon>
        <taxon>Microbispora</taxon>
    </lineage>
</organism>
<proteinExistence type="inferred from homology"/>
<comment type="cofactor">
    <cofactor evidence="1">
        <name>pantetheine 4'-phosphate</name>
        <dbReference type="ChEBI" id="CHEBI:47942"/>
    </cofactor>
</comment>
<dbReference type="GO" id="GO:0017000">
    <property type="term" value="P:antibiotic biosynthetic process"/>
    <property type="evidence" value="ECO:0007669"/>
    <property type="project" value="UniProtKB-KW"/>
</dbReference>
<dbReference type="CDD" id="cd05930">
    <property type="entry name" value="A_NRPS"/>
    <property type="match status" value="3"/>
</dbReference>
<feature type="region of interest" description="Disordered" evidence="7">
    <location>
        <begin position="5022"/>
        <end position="5064"/>
    </location>
</feature>
<name>A0A5J5JTH7_9ACTN</name>
<reference evidence="9 10" key="1">
    <citation type="submission" date="2019-09" db="EMBL/GenBank/DDBJ databases">
        <title>Screening of Novel Bioactive Compounds from Soil-Associated.</title>
        <authorList>
            <person name="Gong X."/>
        </authorList>
    </citation>
    <scope>NUCLEOTIDE SEQUENCE [LARGE SCALE GENOMIC DNA]</scope>
    <source>
        <strain evidence="9 10">Gxj-6</strain>
    </source>
</reference>
<dbReference type="GO" id="GO:0008610">
    <property type="term" value="P:lipid biosynthetic process"/>
    <property type="evidence" value="ECO:0007669"/>
    <property type="project" value="UniProtKB-ARBA"/>
</dbReference>
<feature type="compositionally biased region" description="Low complexity" evidence="7">
    <location>
        <begin position="2333"/>
        <end position="2342"/>
    </location>
</feature>
<dbReference type="InterPro" id="IPR001242">
    <property type="entry name" value="Condensation_dom"/>
</dbReference>